<accession>A0A365U5F0</accession>
<dbReference type="AlphaFoldDB" id="A0A365U5F0"/>
<gene>
    <name evidence="2" type="ORF">DRV85_18525</name>
</gene>
<dbReference type="SUPFAM" id="SSF58104">
    <property type="entry name" value="Methyl-accepting chemotaxis protein (MCP) signaling domain"/>
    <property type="match status" value="1"/>
</dbReference>
<organism evidence="2 3">
    <name type="scientific">Rhodosalinus halophilus</name>
    <dbReference type="NCBI Taxonomy" id="2259333"/>
    <lineage>
        <taxon>Bacteria</taxon>
        <taxon>Pseudomonadati</taxon>
        <taxon>Pseudomonadota</taxon>
        <taxon>Alphaproteobacteria</taxon>
        <taxon>Rhodobacterales</taxon>
        <taxon>Paracoccaceae</taxon>
        <taxon>Rhodosalinus</taxon>
    </lineage>
</organism>
<comment type="caution">
    <text evidence="2">The sequence shown here is derived from an EMBL/GenBank/DDBJ whole genome shotgun (WGS) entry which is preliminary data.</text>
</comment>
<evidence type="ECO:0000256" key="1">
    <source>
        <dbReference type="SAM" id="MobiDB-lite"/>
    </source>
</evidence>
<evidence type="ECO:0000313" key="2">
    <source>
        <dbReference type="EMBL" id="RBI82611.1"/>
    </source>
</evidence>
<dbReference type="Proteomes" id="UP000253370">
    <property type="component" value="Unassembled WGS sequence"/>
</dbReference>
<evidence type="ECO:0000313" key="3">
    <source>
        <dbReference type="Proteomes" id="UP000253370"/>
    </source>
</evidence>
<evidence type="ECO:0008006" key="4">
    <source>
        <dbReference type="Google" id="ProtNLM"/>
    </source>
</evidence>
<dbReference type="Gene3D" id="1.10.287.950">
    <property type="entry name" value="Methyl-accepting chemotaxis protein"/>
    <property type="match status" value="1"/>
</dbReference>
<keyword evidence="3" id="KW-1185">Reference proteome</keyword>
<proteinExistence type="predicted"/>
<feature type="region of interest" description="Disordered" evidence="1">
    <location>
        <begin position="550"/>
        <end position="569"/>
    </location>
</feature>
<dbReference type="EMBL" id="QNTQ01000034">
    <property type="protein sequence ID" value="RBI82611.1"/>
    <property type="molecule type" value="Genomic_DNA"/>
</dbReference>
<name>A0A365U5F0_9RHOB</name>
<sequence length="569" mass="62028">MTATPSLMPAFPGGQADFTARLAAPRKEIEHEFLRMGEKLIACTRLLNETSEAYAEMAGALAGSDFSELTDSVDRLSGLVAHLDRDRIATQSFLKELNDLTVQFPDRIGALTRAVRTLRMFFVTVHSVAATTGHRDANLLQFVEEFQKLGLELEGSVASFADAFARMRDSLNAASEMNAQFGAQLAELLDRIAAERTRNLEAMNRCRLWAESRVSAHAQRSERISARVSRAVSTLQVGDSTRQRVEDVEKALQKLSGHDDHPSVSAVYALTSAQLRGAIADFDSETGALARSLQELLQDTRTMLDSAAADSDALLSSGDSALGAIDGSLQQIAGMLAQYESCDAALSVAIDQLVAAVGNMLDHVSAFDDIRQTVRLLSINATLRSNALDEDGRAFRQVATDLRSLNDETDAPVEEVMDRLEKCGATLRGFLDARNSGEESRTDAMQDTLETSRRRVGNIATRLRDRANFMADTGPRALSELRDAAATVTDRQDFCATWRRIAAELAALAGEQDLRASGGDQRAELLAEIYKIYSMKAERDIHNALLGIAPEEDSPTNGEEEDSLGDIFF</sequence>
<protein>
    <recommendedName>
        <fullName evidence="4">Methyl-accepting chemotaxis protein</fullName>
    </recommendedName>
</protein>
<reference evidence="2 3" key="1">
    <citation type="submission" date="2018-07" db="EMBL/GenBank/DDBJ databases">
        <title>Rhodosalinus sp. strain E84T genomic sequence and assembly.</title>
        <authorList>
            <person name="Liu Z.-W."/>
            <person name="Lu D.-C."/>
        </authorList>
    </citation>
    <scope>NUCLEOTIDE SEQUENCE [LARGE SCALE GENOMIC DNA]</scope>
    <source>
        <strain evidence="2 3">E84</strain>
    </source>
</reference>